<dbReference type="PANTHER" id="PTHR44119:SF1">
    <property type="entry name" value="MAGNESIUM-CHELATASE SUBUNIT CHLH, CHLOROPLASTIC"/>
    <property type="match status" value="1"/>
</dbReference>
<proteinExistence type="inferred from homology"/>
<evidence type="ECO:0000256" key="2">
    <source>
        <dbReference type="ARBA" id="ARBA00012825"/>
    </source>
</evidence>
<name>A0A437J605_9SPHN</name>
<evidence type="ECO:0000256" key="9">
    <source>
        <dbReference type="ARBA" id="ARBA00048693"/>
    </source>
</evidence>
<evidence type="ECO:0000256" key="5">
    <source>
        <dbReference type="ARBA" id="ARBA00022741"/>
    </source>
</evidence>
<feature type="domain" description="CobN/magnesium chelatase" evidence="10">
    <location>
        <begin position="796"/>
        <end position="1206"/>
    </location>
</feature>
<dbReference type="AlphaFoldDB" id="A0A437J605"/>
<keyword evidence="4" id="KW-0436">Ligase</keyword>
<dbReference type="GO" id="GO:0015979">
    <property type="term" value="P:photosynthesis"/>
    <property type="evidence" value="ECO:0007669"/>
    <property type="project" value="UniProtKB-KW"/>
</dbReference>
<feature type="domain" description="CobN/magnesium chelatase" evidence="10">
    <location>
        <begin position="181"/>
        <end position="772"/>
    </location>
</feature>
<comment type="catalytic activity">
    <reaction evidence="9">
        <text>protoporphyrin IX + Mg(2+) + ATP + H2O = Mg-protoporphyrin IX + ADP + phosphate + 3 H(+)</text>
        <dbReference type="Rhea" id="RHEA:13961"/>
        <dbReference type="ChEBI" id="CHEBI:15377"/>
        <dbReference type="ChEBI" id="CHEBI:15378"/>
        <dbReference type="ChEBI" id="CHEBI:18420"/>
        <dbReference type="ChEBI" id="CHEBI:30616"/>
        <dbReference type="ChEBI" id="CHEBI:43474"/>
        <dbReference type="ChEBI" id="CHEBI:57306"/>
        <dbReference type="ChEBI" id="CHEBI:60492"/>
        <dbReference type="ChEBI" id="CHEBI:456216"/>
        <dbReference type="EC" id="6.6.1.1"/>
    </reaction>
</comment>
<evidence type="ECO:0000313" key="13">
    <source>
        <dbReference type="Proteomes" id="UP000282977"/>
    </source>
</evidence>
<evidence type="ECO:0000256" key="4">
    <source>
        <dbReference type="ARBA" id="ARBA00022598"/>
    </source>
</evidence>
<dbReference type="Pfam" id="PF11965">
    <property type="entry name" value="DUF3479"/>
    <property type="match status" value="1"/>
</dbReference>
<dbReference type="EC" id="6.6.1.1" evidence="2"/>
<evidence type="ECO:0000259" key="11">
    <source>
        <dbReference type="Pfam" id="PF11965"/>
    </source>
</evidence>
<evidence type="ECO:0000256" key="1">
    <source>
        <dbReference type="ARBA" id="ARBA00010851"/>
    </source>
</evidence>
<dbReference type="InterPro" id="IPR022571">
    <property type="entry name" value="Mg_chelatase_H_N"/>
</dbReference>
<keyword evidence="3" id="KW-0602">Photosynthesis</keyword>
<organism evidence="12 13">
    <name type="scientific">Sphingobium algorifonticola</name>
    <dbReference type="NCBI Taxonomy" id="2008318"/>
    <lineage>
        <taxon>Bacteria</taxon>
        <taxon>Pseudomonadati</taxon>
        <taxon>Pseudomonadota</taxon>
        <taxon>Alphaproteobacteria</taxon>
        <taxon>Sphingomonadales</taxon>
        <taxon>Sphingomonadaceae</taxon>
        <taxon>Sphingobium</taxon>
    </lineage>
</organism>
<comment type="caution">
    <text evidence="12">The sequence shown here is derived from an EMBL/GenBank/DDBJ whole genome shotgun (WGS) entry which is preliminary data.</text>
</comment>
<keyword evidence="13" id="KW-1185">Reference proteome</keyword>
<comment type="similarity">
    <text evidence="1">Belongs to the Mg-chelatase subunit H family.</text>
</comment>
<comment type="pathway">
    <text evidence="8">Porphyrin-containing compound metabolism.</text>
</comment>
<dbReference type="GO" id="GO:0015995">
    <property type="term" value="P:chlorophyll biosynthetic process"/>
    <property type="evidence" value="ECO:0007669"/>
    <property type="project" value="UniProtKB-KW"/>
</dbReference>
<keyword evidence="6" id="KW-0067">ATP-binding</keyword>
<evidence type="ECO:0000256" key="3">
    <source>
        <dbReference type="ARBA" id="ARBA00022531"/>
    </source>
</evidence>
<keyword evidence="5" id="KW-0547">Nucleotide-binding</keyword>
<dbReference type="InterPro" id="IPR003672">
    <property type="entry name" value="CobN/Mg_chltase"/>
</dbReference>
<dbReference type="CDD" id="cd10150">
    <property type="entry name" value="CobN_like"/>
    <property type="match status" value="1"/>
</dbReference>
<dbReference type="Proteomes" id="UP000282977">
    <property type="component" value="Unassembled WGS sequence"/>
</dbReference>
<evidence type="ECO:0000259" key="10">
    <source>
        <dbReference type="Pfam" id="PF02514"/>
    </source>
</evidence>
<feature type="domain" description="Magnesium chelatase subunit H N-terminal" evidence="11">
    <location>
        <begin position="18"/>
        <end position="177"/>
    </location>
</feature>
<accession>A0A437J605</accession>
<evidence type="ECO:0000256" key="8">
    <source>
        <dbReference type="ARBA" id="ARBA00023444"/>
    </source>
</evidence>
<keyword evidence="7" id="KW-0149">Chlorophyll biosynthesis</keyword>
<dbReference type="Pfam" id="PF02514">
    <property type="entry name" value="CobN-Mg_chel"/>
    <property type="match status" value="2"/>
</dbReference>
<protein>
    <recommendedName>
        <fullName evidence="2">magnesium chelatase</fullName>
        <ecNumber evidence="2">6.6.1.1</ecNumber>
    </recommendedName>
</protein>
<dbReference type="GO" id="GO:0005524">
    <property type="term" value="F:ATP binding"/>
    <property type="evidence" value="ECO:0007669"/>
    <property type="project" value="UniProtKB-KW"/>
</dbReference>
<evidence type="ECO:0000256" key="6">
    <source>
        <dbReference type="ARBA" id="ARBA00022840"/>
    </source>
</evidence>
<reference evidence="12 13" key="1">
    <citation type="submission" date="2019-01" db="EMBL/GenBank/DDBJ databases">
        <authorList>
            <person name="Chen W.-M."/>
        </authorList>
    </citation>
    <scope>NUCLEOTIDE SEQUENCE [LARGE SCALE GENOMIC DNA]</scope>
    <source>
        <strain evidence="12 13">TLA-22</strain>
    </source>
</reference>
<dbReference type="NCBIfam" id="NF009942">
    <property type="entry name" value="PRK13405.1"/>
    <property type="match status" value="1"/>
</dbReference>
<gene>
    <name evidence="12" type="ORF">ENE74_12805</name>
</gene>
<dbReference type="GO" id="GO:0016851">
    <property type="term" value="F:magnesium chelatase activity"/>
    <property type="evidence" value="ECO:0007669"/>
    <property type="project" value="UniProtKB-EC"/>
</dbReference>
<dbReference type="EMBL" id="RZUL01000004">
    <property type="protein sequence ID" value="RVT40213.1"/>
    <property type="molecule type" value="Genomic_DNA"/>
</dbReference>
<dbReference type="OrthoDB" id="9757976at2"/>
<evidence type="ECO:0000313" key="12">
    <source>
        <dbReference type="EMBL" id="RVT40213.1"/>
    </source>
</evidence>
<dbReference type="PANTHER" id="PTHR44119">
    <property type="entry name" value="MAGNESIUM-CHELATASE SUBUNIT CHLH, CHLOROPLASTIC"/>
    <property type="match status" value="1"/>
</dbReference>
<evidence type="ECO:0000256" key="7">
    <source>
        <dbReference type="ARBA" id="ARBA00023171"/>
    </source>
</evidence>
<sequence length="1239" mass="133116">MRRPIMRAETLPSGAPVRVVIVTLDNHLSGAVRRAERQFAQAGLNISIGFHAAADWEEKPETLAAARADIAQGDIILATMLFIEDHIQAVLPDLLARRAHCDAMIGMMSGTEIVKLTRMGDYSMDKPATGVLAMIKKLRGTGKPGASSGKGQMAMLRRLPKMLRFIPGTAQDVRAYFLTLQYWLAGSDDNMVDLIRALITRYADGPRRALRGTVKAIAPRDYPEVGVFHPSIKGRIGKLVSDLPVRRNATGSVGLLMLRSYILAKDTGHYEGVIAALEARGLNVIPAFTGGLDGRPAIETLFMRDGRATVDAVINLTGFSLVGGPAYNDAAAAEEILARLDRPYIAAHPVEFQTLQGWGANRQGLLPLESTLMIAIPELDGGAVPMVFGGRSDGSEAPCTGCARGCTFPAGNGVRAMQPCSERADMLAARVLKMIEMRHADQAERRVAIVLFNFPPNAGAAGTAQFLSVFESLHATLRRLSDEGYAVDVPASVDALRDAVLVGNAARYGSDTNVHARVSADHIVASEPYLAEIESQWGPAPGRIQADSSSVHILGARFGNVFVGIQPALGIEGDPMRLMFQGRYAPTHAFAAFYRWLREDFRAHAVLHFGTHGSLEFMPGKQTGMTALCWPDRMIADLPNIYLYAANNPSEGVLAKRRSGATLISYLTPALTQSGVYKGLADLKATVDRWRAADPDGEDIATLAEIIADQAEAMDLDGSDIAALAARLYEIERELIPQGLHVAGAAASREERIDMLLATASARETPIDTATATALVDGLIAADTPLLTELAALNVALSRNGELDGIVKALDGRYIRPVSGGDILRTPDILPTGRNIHGFDPFRIPSAYAMHDGAAQAQRLLDRSIADAGHLPETVAMVLWGTDNLKSEGAQVAQAMALMGARPRFDGYSRLAGAELIPLAELGRPRIDVIATLSGVFRDLMPLQTRMLAQAALLASQADEPVEMNFIRKHTLAHQGEHGCDIATAALRVFSNAEGAYGANVNLMIDTGVWSDPDELADSFERQKGYAYGVSGAPVRQAAILSSALKTVDCAYQNLESVELGITAIDQYVDALGGISRAVTRAKGGVNAPVYIGDQTQGSGKVRSLQEQVALETRTRMLNPVWTEGLLRHGYEGVRQIEGHLTTTLGWSATTGEVDPWVYQRISETYVLDAAMRERIAALNPKASARVANRLIEASDRNFWSPDEATLAALHAASDELEDRLEGIIPQAGSQHHLAQAAA</sequence>